<dbReference type="SUPFAM" id="SSF46689">
    <property type="entry name" value="Homeodomain-like"/>
    <property type="match status" value="1"/>
</dbReference>
<sequence length="195" mass="22209">MGRNKEFEEEAVLQKAMELFWKQGYEKTSMSDLVEYMGIHRKSLYDTFGDKHALYLKAIDYYSVSISERLKTVISQADTANEGIKSIFDIMIHGTNERPWGCFIVNAATELALRDKEVEEKIEAVFARSEKLMGDLVRKGQESGEFSCGLSAEALGEILHCTLLGIRVYTRTSTSRDKLNHLADNFLQLLKIQNK</sequence>
<dbReference type="EMBL" id="PTJA01000006">
    <property type="protein sequence ID" value="PPK80436.1"/>
    <property type="molecule type" value="Genomic_DNA"/>
</dbReference>
<dbReference type="RefSeq" id="WP_104437140.1">
    <property type="nucleotide sequence ID" value="NZ_PTJA01000006.1"/>
</dbReference>
<evidence type="ECO:0000313" key="7">
    <source>
        <dbReference type="Proteomes" id="UP000237749"/>
    </source>
</evidence>
<dbReference type="Pfam" id="PF16925">
    <property type="entry name" value="TetR_C_13"/>
    <property type="match status" value="1"/>
</dbReference>
<evidence type="ECO:0000256" key="2">
    <source>
        <dbReference type="ARBA" id="ARBA00023125"/>
    </source>
</evidence>
<proteinExistence type="predicted"/>
<evidence type="ECO:0000256" key="3">
    <source>
        <dbReference type="ARBA" id="ARBA00023163"/>
    </source>
</evidence>
<feature type="domain" description="HTH tetR-type" evidence="5">
    <location>
        <begin position="6"/>
        <end position="66"/>
    </location>
</feature>
<reference evidence="6 7" key="1">
    <citation type="submission" date="2018-02" db="EMBL/GenBank/DDBJ databases">
        <title>Genomic Encyclopedia of Archaeal and Bacterial Type Strains, Phase II (KMG-II): from individual species to whole genera.</title>
        <authorList>
            <person name="Goeker M."/>
        </authorList>
    </citation>
    <scope>NUCLEOTIDE SEQUENCE [LARGE SCALE GENOMIC DNA]</scope>
    <source>
        <strain evidence="6 7">DSM 3808</strain>
    </source>
</reference>
<dbReference type="SUPFAM" id="SSF48498">
    <property type="entry name" value="Tetracyclin repressor-like, C-terminal domain"/>
    <property type="match status" value="1"/>
</dbReference>
<evidence type="ECO:0000256" key="1">
    <source>
        <dbReference type="ARBA" id="ARBA00023015"/>
    </source>
</evidence>
<dbReference type="PRINTS" id="PR00455">
    <property type="entry name" value="HTHTETR"/>
</dbReference>
<dbReference type="Gene3D" id="1.10.357.10">
    <property type="entry name" value="Tetracycline Repressor, domain 2"/>
    <property type="match status" value="1"/>
</dbReference>
<dbReference type="InterPro" id="IPR036271">
    <property type="entry name" value="Tet_transcr_reg_TetR-rel_C_sf"/>
</dbReference>
<dbReference type="PANTHER" id="PTHR47506:SF10">
    <property type="entry name" value="TRANSCRIPTIONAL REGULATORY PROTEIN"/>
    <property type="match status" value="1"/>
</dbReference>
<keyword evidence="1" id="KW-0805">Transcription regulation</keyword>
<dbReference type="Proteomes" id="UP000237749">
    <property type="component" value="Unassembled WGS sequence"/>
</dbReference>
<protein>
    <submittedName>
        <fullName evidence="6">TetR family transcriptional regulator</fullName>
    </submittedName>
</protein>
<keyword evidence="3" id="KW-0804">Transcription</keyword>
<dbReference type="GO" id="GO:0003677">
    <property type="term" value="F:DNA binding"/>
    <property type="evidence" value="ECO:0007669"/>
    <property type="project" value="UniProtKB-UniRule"/>
</dbReference>
<evidence type="ECO:0000256" key="4">
    <source>
        <dbReference type="PROSITE-ProRule" id="PRU00335"/>
    </source>
</evidence>
<dbReference type="InterPro" id="IPR009057">
    <property type="entry name" value="Homeodomain-like_sf"/>
</dbReference>
<dbReference type="Gene3D" id="1.10.10.60">
    <property type="entry name" value="Homeodomain-like"/>
    <property type="match status" value="1"/>
</dbReference>
<organism evidence="6 7">
    <name type="scientific">Lacrimispora xylanisolvens</name>
    <dbReference type="NCBI Taxonomy" id="384636"/>
    <lineage>
        <taxon>Bacteria</taxon>
        <taxon>Bacillati</taxon>
        <taxon>Bacillota</taxon>
        <taxon>Clostridia</taxon>
        <taxon>Lachnospirales</taxon>
        <taxon>Lachnospiraceae</taxon>
        <taxon>Lacrimispora</taxon>
    </lineage>
</organism>
<keyword evidence="2 4" id="KW-0238">DNA-binding</keyword>
<dbReference type="AlphaFoldDB" id="A0A2S6HRX6"/>
<dbReference type="PROSITE" id="PS50977">
    <property type="entry name" value="HTH_TETR_2"/>
    <property type="match status" value="1"/>
</dbReference>
<comment type="caution">
    <text evidence="6">The sequence shown here is derived from an EMBL/GenBank/DDBJ whole genome shotgun (WGS) entry which is preliminary data.</text>
</comment>
<dbReference type="PANTHER" id="PTHR47506">
    <property type="entry name" value="TRANSCRIPTIONAL REGULATORY PROTEIN"/>
    <property type="match status" value="1"/>
</dbReference>
<gene>
    <name evidence="6" type="ORF">BXY41_10626</name>
</gene>
<evidence type="ECO:0000259" key="5">
    <source>
        <dbReference type="PROSITE" id="PS50977"/>
    </source>
</evidence>
<dbReference type="InterPro" id="IPR011075">
    <property type="entry name" value="TetR_C"/>
</dbReference>
<dbReference type="InterPro" id="IPR001647">
    <property type="entry name" value="HTH_TetR"/>
</dbReference>
<dbReference type="Pfam" id="PF00440">
    <property type="entry name" value="TetR_N"/>
    <property type="match status" value="1"/>
</dbReference>
<accession>A0A2S6HRX6</accession>
<evidence type="ECO:0000313" key="6">
    <source>
        <dbReference type="EMBL" id="PPK80436.1"/>
    </source>
</evidence>
<keyword evidence="7" id="KW-1185">Reference proteome</keyword>
<dbReference type="OrthoDB" id="881297at2"/>
<feature type="DNA-binding region" description="H-T-H motif" evidence="4">
    <location>
        <begin position="29"/>
        <end position="48"/>
    </location>
</feature>
<name>A0A2S6HRX6_9FIRM</name>